<dbReference type="SUPFAM" id="SSF48317">
    <property type="entry name" value="Acid phosphatase/Vanadium-dependent haloperoxidase"/>
    <property type="match status" value="1"/>
</dbReference>
<dbReference type="PANTHER" id="PTHR14969:SF13">
    <property type="entry name" value="AT30094P"/>
    <property type="match status" value="1"/>
</dbReference>
<keyword evidence="4" id="KW-1185">Reference proteome</keyword>
<dbReference type="Proteomes" id="UP001149090">
    <property type="component" value="Unassembled WGS sequence"/>
</dbReference>
<feature type="domain" description="Phosphatidic acid phosphatase type 2/haloperoxidase" evidence="2">
    <location>
        <begin position="90"/>
        <end position="198"/>
    </location>
</feature>
<accession>A0A9Q0RCH0</accession>
<comment type="caution">
    <text evidence="3">The sequence shown here is derived from an EMBL/GenBank/DDBJ whole genome shotgun (WGS) entry which is preliminary data.</text>
</comment>
<protein>
    <recommendedName>
        <fullName evidence="2">Phosphatidic acid phosphatase type 2/haloperoxidase domain-containing protein</fullName>
    </recommendedName>
</protein>
<dbReference type="AlphaFoldDB" id="A0A9Q0RCH0"/>
<proteinExistence type="predicted"/>
<organism evidence="3 4">
    <name type="scientific">Anaeramoeba ignava</name>
    <name type="common">Anaerobic marine amoeba</name>
    <dbReference type="NCBI Taxonomy" id="1746090"/>
    <lineage>
        <taxon>Eukaryota</taxon>
        <taxon>Metamonada</taxon>
        <taxon>Anaeramoebidae</taxon>
        <taxon>Anaeramoeba</taxon>
    </lineage>
</organism>
<feature type="transmembrane region" description="Helical" evidence="1">
    <location>
        <begin position="300"/>
        <end position="319"/>
    </location>
</feature>
<name>A0A9Q0RCH0_ANAIG</name>
<dbReference type="InterPro" id="IPR036938">
    <property type="entry name" value="PAP2/HPO_sf"/>
</dbReference>
<keyword evidence="1" id="KW-1133">Transmembrane helix</keyword>
<evidence type="ECO:0000313" key="3">
    <source>
        <dbReference type="EMBL" id="KAJ5073709.1"/>
    </source>
</evidence>
<evidence type="ECO:0000256" key="1">
    <source>
        <dbReference type="SAM" id="Phobius"/>
    </source>
</evidence>
<feature type="transmembrane region" description="Helical" evidence="1">
    <location>
        <begin position="195"/>
        <end position="215"/>
    </location>
</feature>
<reference evidence="3" key="1">
    <citation type="submission" date="2022-10" db="EMBL/GenBank/DDBJ databases">
        <title>Novel sulphate-reducing endosymbionts in the free-living metamonad Anaeramoeba.</title>
        <authorList>
            <person name="Jerlstrom-Hultqvist J."/>
            <person name="Cepicka I."/>
            <person name="Gallot-Lavallee L."/>
            <person name="Salas-Leiva D."/>
            <person name="Curtis B.A."/>
            <person name="Zahonova K."/>
            <person name="Pipaliya S."/>
            <person name="Dacks J."/>
            <person name="Roger A.J."/>
        </authorList>
    </citation>
    <scope>NUCLEOTIDE SEQUENCE</scope>
    <source>
        <strain evidence="3">BMAN</strain>
    </source>
</reference>
<keyword evidence="1" id="KW-0472">Membrane</keyword>
<keyword evidence="1" id="KW-0812">Transmembrane</keyword>
<dbReference type="Gene3D" id="1.20.144.10">
    <property type="entry name" value="Phosphatidic acid phosphatase type 2/haloperoxidase"/>
    <property type="match status" value="1"/>
</dbReference>
<gene>
    <name evidence="3" type="ORF">M0811_08546</name>
</gene>
<evidence type="ECO:0000259" key="2">
    <source>
        <dbReference type="Pfam" id="PF01569"/>
    </source>
</evidence>
<feature type="transmembrane region" description="Helical" evidence="1">
    <location>
        <begin position="154"/>
        <end position="175"/>
    </location>
</feature>
<feature type="transmembrane region" description="Helical" evidence="1">
    <location>
        <begin position="78"/>
        <end position="101"/>
    </location>
</feature>
<feature type="transmembrane region" description="Helical" evidence="1">
    <location>
        <begin position="236"/>
        <end position="254"/>
    </location>
</feature>
<dbReference type="OrthoDB" id="302705at2759"/>
<dbReference type="OMA" id="WIAFFIC"/>
<dbReference type="InterPro" id="IPR000326">
    <property type="entry name" value="PAP2/HPO"/>
</dbReference>
<evidence type="ECO:0000313" key="4">
    <source>
        <dbReference type="Proteomes" id="UP001149090"/>
    </source>
</evidence>
<dbReference type="EMBL" id="JAPDFW010000073">
    <property type="protein sequence ID" value="KAJ5073709.1"/>
    <property type="molecule type" value="Genomic_DNA"/>
</dbReference>
<dbReference type="PANTHER" id="PTHR14969">
    <property type="entry name" value="SPHINGOSINE-1-PHOSPHATE PHOSPHOHYDROLASE"/>
    <property type="match status" value="1"/>
</dbReference>
<sequence length="325" mass="37938">MSNCINQLNNNIFNRCMKETPNGIGTIIAKTIYSFIYPELIMNFFVICIMILPWLMFQKKSSFSLDNSLKRRFLLSKLNFINFIHRLCYTFTLDIILYSIFRQRRPCKCESNGDGIYTPVGSIYGMPSGDSLTAALIGTFLIEQAPIMPIISRILGVLVFIFVMFERVILGYHSLGQVISGASLGVALHFYSTRLPQYVTFIDNFLQLVFGAIFLRLDPSLRFGKYDDNNLFGWLFDGYAFIIFESILLFRFYWKIDWKMLKFSYVKMMKNLDPFDKENPNFSVKSKISHLTVSSLSDTFYFWIAFFICLVIQYLAYCFENYGWD</sequence>
<feature type="transmembrane region" description="Helical" evidence="1">
    <location>
        <begin position="40"/>
        <end position="57"/>
    </location>
</feature>
<dbReference type="GO" id="GO:0042392">
    <property type="term" value="F:sphingosine-1-phosphate phosphatase activity"/>
    <property type="evidence" value="ECO:0007669"/>
    <property type="project" value="TreeGrafter"/>
</dbReference>
<dbReference type="Pfam" id="PF01569">
    <property type="entry name" value="PAP2"/>
    <property type="match status" value="1"/>
</dbReference>